<evidence type="ECO:0000256" key="2">
    <source>
        <dbReference type="ARBA" id="ARBA00023242"/>
    </source>
</evidence>
<dbReference type="SUPFAM" id="SSF54695">
    <property type="entry name" value="POZ domain"/>
    <property type="match status" value="1"/>
</dbReference>
<reference evidence="7 8" key="1">
    <citation type="submission" date="2024-03" db="EMBL/GenBank/DDBJ databases">
        <title>Adaptation during the transition from Ophiocordyceps entomopathogen to insect associate is accompanied by gene loss and intensified selection.</title>
        <authorList>
            <person name="Ward C.M."/>
            <person name="Onetto C.A."/>
            <person name="Borneman A.R."/>
        </authorList>
    </citation>
    <scope>NUCLEOTIDE SEQUENCE [LARGE SCALE GENOMIC DNA]</scope>
    <source>
        <strain evidence="7">AWRI1</strain>
        <tissue evidence="7">Single Adult Female</tissue>
    </source>
</reference>
<evidence type="ECO:0000313" key="7">
    <source>
        <dbReference type="EMBL" id="KAK7590076.1"/>
    </source>
</evidence>
<dbReference type="EMBL" id="JBBCAQ010000022">
    <property type="protein sequence ID" value="KAK7590076.1"/>
    <property type="molecule type" value="Genomic_DNA"/>
</dbReference>
<dbReference type="GO" id="GO:0005634">
    <property type="term" value="C:nucleus"/>
    <property type="evidence" value="ECO:0007669"/>
    <property type="project" value="UniProtKB-SubCell"/>
</dbReference>
<proteinExistence type="predicted"/>
<comment type="caution">
    <text evidence="7">The sequence shown here is derived from an EMBL/GenBank/DDBJ whole genome shotgun (WGS) entry which is preliminary data.</text>
</comment>
<evidence type="ECO:0008006" key="9">
    <source>
        <dbReference type="Google" id="ProtNLM"/>
    </source>
</evidence>
<dbReference type="GO" id="GO:0008270">
    <property type="term" value="F:zinc ion binding"/>
    <property type="evidence" value="ECO:0007669"/>
    <property type="project" value="UniProtKB-KW"/>
</dbReference>
<accession>A0AAN9TW21</accession>
<evidence type="ECO:0000313" key="8">
    <source>
        <dbReference type="Proteomes" id="UP001367676"/>
    </source>
</evidence>
<gene>
    <name evidence="7" type="ORF">V9T40_001689</name>
</gene>
<dbReference type="PROSITE" id="PS50157">
    <property type="entry name" value="ZINC_FINGER_C2H2_2"/>
    <property type="match status" value="1"/>
</dbReference>
<organism evidence="7 8">
    <name type="scientific">Parthenolecanium corni</name>
    <dbReference type="NCBI Taxonomy" id="536013"/>
    <lineage>
        <taxon>Eukaryota</taxon>
        <taxon>Metazoa</taxon>
        <taxon>Ecdysozoa</taxon>
        <taxon>Arthropoda</taxon>
        <taxon>Hexapoda</taxon>
        <taxon>Insecta</taxon>
        <taxon>Pterygota</taxon>
        <taxon>Neoptera</taxon>
        <taxon>Paraneoptera</taxon>
        <taxon>Hemiptera</taxon>
        <taxon>Sternorrhyncha</taxon>
        <taxon>Coccoidea</taxon>
        <taxon>Coccidae</taxon>
        <taxon>Parthenolecanium</taxon>
    </lineage>
</organism>
<evidence type="ECO:0000259" key="6">
    <source>
        <dbReference type="PROSITE" id="PS50157"/>
    </source>
</evidence>
<dbReference type="PANTHER" id="PTHR23110:SF10">
    <property type="entry name" value="TRANSCRIPTION FACTOR GAGA"/>
    <property type="match status" value="1"/>
</dbReference>
<dbReference type="Proteomes" id="UP001367676">
    <property type="component" value="Unassembled WGS sequence"/>
</dbReference>
<sequence length="429" mass="46413">MVLNDINGSSCKLYSLTWSEFGTSLASAVRNLRNLEDLTDVTVSAGGKIFPAHKLILSAASPLLMELLKNAKCQHPILMLAGISSSDFETILDFVYQGEVNIDSEKLPSLLQAAQLLDIQALSPTALVMNPPASTCNNEDTSLAYSNATPNNSSIMSSKISSKQTESPDILLKRKRTSRSVETSKISSVDSCKKACPTGDADNRLAIQPPPILPVKVDEVNSQEEDCSIVDEKKIISDLPVNCKLCGVTIRQSRNLRRHIDHMHLKQKLRSKSKDTKDKESESESVLNTFKAAFTKKIDDFNNNPGTSAVLNFSEDSFTQLTEEIFNCTAVSTLSSGESSLSSSNIQMTSSTCTYAAEPLPRPPNGDSCAPASTACSGNDGQTKSSAAKTYECNSLEDSCNMNDITLKELETQLFSVCFCSAEGEDGQQ</sequence>
<dbReference type="GO" id="GO:0048513">
    <property type="term" value="P:animal organ development"/>
    <property type="evidence" value="ECO:0007669"/>
    <property type="project" value="UniProtKB-ARBA"/>
</dbReference>
<feature type="region of interest" description="Disordered" evidence="4">
    <location>
        <begin position="264"/>
        <end position="285"/>
    </location>
</feature>
<feature type="domain" description="BTB" evidence="5">
    <location>
        <begin position="39"/>
        <end position="104"/>
    </location>
</feature>
<keyword evidence="8" id="KW-1185">Reference proteome</keyword>
<dbReference type="Pfam" id="PF09237">
    <property type="entry name" value="GAGA"/>
    <property type="match status" value="1"/>
</dbReference>
<dbReference type="InterPro" id="IPR000210">
    <property type="entry name" value="BTB/POZ_dom"/>
</dbReference>
<keyword evidence="3" id="KW-0479">Metal-binding</keyword>
<dbReference type="Gene3D" id="3.30.710.10">
    <property type="entry name" value="Potassium Channel Kv1.1, Chain A"/>
    <property type="match status" value="1"/>
</dbReference>
<keyword evidence="3" id="KW-0863">Zinc-finger</keyword>
<feature type="domain" description="C2H2-type" evidence="6">
    <location>
        <begin position="241"/>
        <end position="269"/>
    </location>
</feature>
<dbReference type="PROSITE" id="PS00028">
    <property type="entry name" value="ZINC_FINGER_C2H2_1"/>
    <property type="match status" value="1"/>
</dbReference>
<evidence type="ECO:0000256" key="3">
    <source>
        <dbReference type="PROSITE-ProRule" id="PRU00042"/>
    </source>
</evidence>
<dbReference type="GO" id="GO:0006357">
    <property type="term" value="P:regulation of transcription by RNA polymerase II"/>
    <property type="evidence" value="ECO:0007669"/>
    <property type="project" value="TreeGrafter"/>
</dbReference>
<dbReference type="AlphaFoldDB" id="A0AAN9TW21"/>
<dbReference type="PROSITE" id="PS50097">
    <property type="entry name" value="BTB"/>
    <property type="match status" value="1"/>
</dbReference>
<dbReference type="InterPro" id="IPR011333">
    <property type="entry name" value="SKP1/BTB/POZ_sf"/>
</dbReference>
<comment type="subcellular location">
    <subcellularLocation>
        <location evidence="1">Nucleus</location>
    </subcellularLocation>
</comment>
<evidence type="ECO:0000256" key="4">
    <source>
        <dbReference type="SAM" id="MobiDB-lite"/>
    </source>
</evidence>
<keyword evidence="2" id="KW-0539">Nucleus</keyword>
<evidence type="ECO:0000256" key="1">
    <source>
        <dbReference type="ARBA" id="ARBA00004123"/>
    </source>
</evidence>
<dbReference type="InterPro" id="IPR015318">
    <property type="entry name" value="Znf_GAGA-bd_fac"/>
</dbReference>
<dbReference type="InterPro" id="IPR051095">
    <property type="entry name" value="Dros_DevTransReg"/>
</dbReference>
<keyword evidence="3" id="KW-0862">Zinc</keyword>
<dbReference type="GO" id="GO:0048468">
    <property type="term" value="P:cell development"/>
    <property type="evidence" value="ECO:0007669"/>
    <property type="project" value="UniProtKB-ARBA"/>
</dbReference>
<protein>
    <recommendedName>
        <fullName evidence="9">BTB domain-containing protein</fullName>
    </recommendedName>
</protein>
<dbReference type="Pfam" id="PF00651">
    <property type="entry name" value="BTB"/>
    <property type="match status" value="1"/>
</dbReference>
<dbReference type="InterPro" id="IPR013087">
    <property type="entry name" value="Znf_C2H2_type"/>
</dbReference>
<dbReference type="GO" id="GO:0003006">
    <property type="term" value="P:developmental process involved in reproduction"/>
    <property type="evidence" value="ECO:0007669"/>
    <property type="project" value="UniProtKB-ARBA"/>
</dbReference>
<name>A0AAN9TW21_9HEMI</name>
<dbReference type="PANTHER" id="PTHR23110">
    <property type="entry name" value="BTB DOMAIN TRANSCRIPTION FACTOR"/>
    <property type="match status" value="1"/>
</dbReference>
<feature type="compositionally biased region" description="Basic and acidic residues" evidence="4">
    <location>
        <begin position="272"/>
        <end position="282"/>
    </location>
</feature>
<dbReference type="CDD" id="cd18315">
    <property type="entry name" value="BTB_POZ_BAB-like"/>
    <property type="match status" value="1"/>
</dbReference>
<evidence type="ECO:0000259" key="5">
    <source>
        <dbReference type="PROSITE" id="PS50097"/>
    </source>
</evidence>
<dbReference type="SMART" id="SM00225">
    <property type="entry name" value="BTB"/>
    <property type="match status" value="1"/>
</dbReference>